<organism evidence="3 4">
    <name type="scientific">Engystomops pustulosus</name>
    <name type="common">Tungara frog</name>
    <name type="synonym">Physalaemus pustulosus</name>
    <dbReference type="NCBI Taxonomy" id="76066"/>
    <lineage>
        <taxon>Eukaryota</taxon>
        <taxon>Metazoa</taxon>
        <taxon>Chordata</taxon>
        <taxon>Craniata</taxon>
        <taxon>Vertebrata</taxon>
        <taxon>Euteleostomi</taxon>
        <taxon>Amphibia</taxon>
        <taxon>Batrachia</taxon>
        <taxon>Anura</taxon>
        <taxon>Neobatrachia</taxon>
        <taxon>Hyloidea</taxon>
        <taxon>Leptodactylidae</taxon>
        <taxon>Leiuperinae</taxon>
        <taxon>Engystomops</taxon>
    </lineage>
</organism>
<gene>
    <name evidence="3" type="ORF">GDO81_012878</name>
</gene>
<dbReference type="InterPro" id="IPR038765">
    <property type="entry name" value="Papain-like_cys_pep_sf"/>
</dbReference>
<name>A0AAV7AXL5_ENGPU</name>
<dbReference type="InterPro" id="IPR008958">
    <property type="entry name" value="Transglutaminase_C"/>
</dbReference>
<dbReference type="SUPFAM" id="SSF49309">
    <property type="entry name" value="Transglutaminase, two C-terminal domains"/>
    <property type="match status" value="4"/>
</dbReference>
<dbReference type="Pfam" id="PF01841">
    <property type="entry name" value="Transglut_core"/>
    <property type="match status" value="1"/>
</dbReference>
<dbReference type="Proteomes" id="UP000824782">
    <property type="component" value="Unassembled WGS sequence"/>
</dbReference>
<dbReference type="InterPro" id="IPR002931">
    <property type="entry name" value="Transglutaminase-like"/>
</dbReference>
<dbReference type="PANTHER" id="PTHR11590:SF44">
    <property type="entry name" value="PROTEIN 4.2"/>
    <property type="match status" value="1"/>
</dbReference>
<comment type="caution">
    <text evidence="3">The sequence shown here is derived from an EMBL/GenBank/DDBJ whole genome shotgun (WGS) entry which is preliminary data.</text>
</comment>
<dbReference type="GO" id="GO:0003810">
    <property type="term" value="F:protein-glutamine gamma-glutamyltransferase activity"/>
    <property type="evidence" value="ECO:0007669"/>
    <property type="project" value="InterPro"/>
</dbReference>
<proteinExistence type="inferred from homology"/>
<dbReference type="Pfam" id="PF00927">
    <property type="entry name" value="Transglut_C"/>
    <property type="match status" value="3"/>
</dbReference>
<dbReference type="EMBL" id="WNYA01000006">
    <property type="protein sequence ID" value="KAG8565495.1"/>
    <property type="molecule type" value="Genomic_DNA"/>
</dbReference>
<dbReference type="Pfam" id="PF00868">
    <property type="entry name" value="Transglut_N"/>
    <property type="match status" value="1"/>
</dbReference>
<dbReference type="Gene3D" id="2.60.40.10">
    <property type="entry name" value="Immunoglobulins"/>
    <property type="match status" value="5"/>
</dbReference>
<dbReference type="Gene3D" id="3.90.260.10">
    <property type="entry name" value="Transglutaminase-like"/>
    <property type="match status" value="1"/>
</dbReference>
<dbReference type="InterPro" id="IPR014756">
    <property type="entry name" value="Ig_E-set"/>
</dbReference>
<dbReference type="InterPro" id="IPR001102">
    <property type="entry name" value="Transglutaminase_N"/>
</dbReference>
<dbReference type="InterPro" id="IPR050779">
    <property type="entry name" value="Transglutaminase"/>
</dbReference>
<feature type="domain" description="Transglutaminase-like" evidence="2">
    <location>
        <begin position="262"/>
        <end position="355"/>
    </location>
</feature>
<sequence>MKEDPPVRCDLQVFKNNSDHRTIGLSKETCLFLRRGQEFTINLTFQDQTLRQEDLTKFTLITTTGPNPSKLNRTKNSFKITSLGDKTTWSARVVDCVQGIWTVSITSPADAIIGYYSVLIKISSGVVQDLGEFMMLFNPWCKDDQVYLYNEAERQEFVLSEDSIIYLGTESSPQPHPWHFGQFEEFIPDVCLKFLDTSPRYQEDPENNYVKRNDPVYIAQEIGNIIGRWDERDRVTFMCENRRLSYTLVSSVPILRLWFRDEPPPAYGHHWVFAALFCTVLRCLGIPTRLVTNYNSAYDTDRTLQKDIYYDKNGARIHRSRSDSVWHFHVWNECWMERRDLRKEYNGWQVLDASAQLKYSGQLYCSGPAPVRAIKEGHVDLKYDTTLIFSKVYSDKVVLVRDSLGHFRKAYSKIRHVGDGISTKSVGSDVQDDITLHYKYPKGSKEEHEAVERAKQLMLQDPQVTDDHLNILSPILVSITSQNEQVYGEDITLSVTVSNVSEEEKDLELVLGAQSVQDYAITRTQFWSEKFHFHLSRGEERSASGRMNYTAYKRELLDNNLLRITALVKEPRHDNGCYVVADQDLTICKPCLVIKMPKIAVQFQPITAMVSLSNPLRETLEECVIRTSGKGLLHGEKIYRCKNVSPGDNLLYPLTFIPTQVGEQRLYVQLHTDKLGVINGFQGLEVLSCDVQQWSTHHWEEFHKYAEDKSRDQVYDDALLSLNIQTPDTIFFGQDIPITMKVSNHRQTQKEVEVFIYAQYLDDHGIGCPYFWKELCELSLPAKEDYTVEAQIPPLEFAVSPSESNVIRIIGLVKDVIGTRCISKKLILLKPKIIIEMPDEVLQYCLLTVRVTITNPLEEELENCTLTVSGQGLIHKERSYRCEAIDPNGFGLYTFTFSPSQSGSRKLHVQFDCRQFCDVIVSRAIDVLPSEILPVK</sequence>
<dbReference type="PANTHER" id="PTHR11590">
    <property type="entry name" value="PROTEIN-GLUTAMINE GAMMA-GLUTAMYLTRANSFERASE"/>
    <property type="match status" value="1"/>
</dbReference>
<keyword evidence="4" id="KW-1185">Reference proteome</keyword>
<dbReference type="SUPFAM" id="SSF81296">
    <property type="entry name" value="E set domains"/>
    <property type="match status" value="1"/>
</dbReference>
<evidence type="ECO:0000313" key="3">
    <source>
        <dbReference type="EMBL" id="KAG8565495.1"/>
    </source>
</evidence>
<protein>
    <recommendedName>
        <fullName evidence="2">Transglutaminase-like domain-containing protein</fullName>
    </recommendedName>
</protein>
<evidence type="ECO:0000313" key="4">
    <source>
        <dbReference type="Proteomes" id="UP000824782"/>
    </source>
</evidence>
<dbReference type="InterPro" id="IPR036985">
    <property type="entry name" value="Transglutaminase-like_sf"/>
</dbReference>
<dbReference type="InterPro" id="IPR036238">
    <property type="entry name" value="Transglutaminase_C_sf"/>
</dbReference>
<evidence type="ECO:0000259" key="2">
    <source>
        <dbReference type="SMART" id="SM00460"/>
    </source>
</evidence>
<dbReference type="FunFam" id="3.90.260.10:FF:000002">
    <property type="entry name" value="Erythrocyte membrane protein band 4.2"/>
    <property type="match status" value="1"/>
</dbReference>
<evidence type="ECO:0000256" key="1">
    <source>
        <dbReference type="ARBA" id="ARBA00005968"/>
    </source>
</evidence>
<dbReference type="AlphaFoldDB" id="A0AAV7AXL5"/>
<dbReference type="SUPFAM" id="SSF54001">
    <property type="entry name" value="Cysteine proteinases"/>
    <property type="match status" value="1"/>
</dbReference>
<comment type="similarity">
    <text evidence="1">Belongs to the transglutaminase superfamily. Transglutaminase family.</text>
</comment>
<accession>A0AAV7AXL5</accession>
<dbReference type="SMART" id="SM00460">
    <property type="entry name" value="TGc"/>
    <property type="match status" value="1"/>
</dbReference>
<dbReference type="FunFam" id="2.60.40.10:FF:000090">
    <property type="entry name" value="Protein-glutamine gamma-glutamyltransferase 2"/>
    <property type="match status" value="2"/>
</dbReference>
<dbReference type="InterPro" id="IPR013783">
    <property type="entry name" value="Ig-like_fold"/>
</dbReference>
<reference evidence="3" key="1">
    <citation type="thesis" date="2020" institute="ProQuest LLC" country="789 East Eisenhower Parkway, Ann Arbor, MI, USA">
        <title>Comparative Genomics and Chromosome Evolution.</title>
        <authorList>
            <person name="Mudd A.B."/>
        </authorList>
    </citation>
    <scope>NUCLEOTIDE SEQUENCE</scope>
    <source>
        <strain evidence="3">237g6f4</strain>
        <tissue evidence="3">Blood</tissue>
    </source>
</reference>